<keyword evidence="2" id="KW-0472">Membrane</keyword>
<name>A0A4T3F3R0_9SPHN</name>
<evidence type="ECO:0000313" key="4">
    <source>
        <dbReference type="Proteomes" id="UP000309389"/>
    </source>
</evidence>
<evidence type="ECO:0000256" key="1">
    <source>
        <dbReference type="SAM" id="MobiDB-lite"/>
    </source>
</evidence>
<feature type="region of interest" description="Disordered" evidence="1">
    <location>
        <begin position="43"/>
        <end position="63"/>
    </location>
</feature>
<proteinExistence type="predicted"/>
<gene>
    <name evidence="3" type="ORF">E5222_00915</name>
</gene>
<sequence length="63" mass="6459">MGFGPADRDRPRIGALRMALALIVAAFLGGALGLVWQSTNLSLGGEDEEDVPTRQAPAPPASG</sequence>
<dbReference type="AlphaFoldDB" id="A0A4T3F3R0"/>
<evidence type="ECO:0000256" key="2">
    <source>
        <dbReference type="SAM" id="Phobius"/>
    </source>
</evidence>
<evidence type="ECO:0000313" key="3">
    <source>
        <dbReference type="EMBL" id="TIX51079.1"/>
    </source>
</evidence>
<organism evidence="3 4">
    <name type="scientific">Alteraurantiacibacter aquimixticola</name>
    <dbReference type="NCBI Taxonomy" id="2489173"/>
    <lineage>
        <taxon>Bacteria</taxon>
        <taxon>Pseudomonadati</taxon>
        <taxon>Pseudomonadota</taxon>
        <taxon>Alphaproteobacteria</taxon>
        <taxon>Sphingomonadales</taxon>
        <taxon>Erythrobacteraceae</taxon>
        <taxon>Alteraurantiacibacter</taxon>
    </lineage>
</organism>
<feature type="transmembrane region" description="Helical" evidence="2">
    <location>
        <begin position="18"/>
        <end position="36"/>
    </location>
</feature>
<keyword evidence="4" id="KW-1185">Reference proteome</keyword>
<dbReference type="EMBL" id="SSHH01000001">
    <property type="protein sequence ID" value="TIX51079.1"/>
    <property type="molecule type" value="Genomic_DNA"/>
</dbReference>
<reference evidence="3 4" key="1">
    <citation type="submission" date="2019-04" db="EMBL/GenBank/DDBJ databases">
        <title>Altererythrobacter aquimixticola sp. nov., isolated from sediment of junction between the ocean and a freshwater spring.</title>
        <authorList>
            <person name="Yoon J.-H."/>
        </authorList>
    </citation>
    <scope>NUCLEOTIDE SEQUENCE [LARGE SCALE GENOMIC DNA]</scope>
    <source>
        <strain evidence="3 4">SSKS-13</strain>
    </source>
</reference>
<comment type="caution">
    <text evidence="3">The sequence shown here is derived from an EMBL/GenBank/DDBJ whole genome shotgun (WGS) entry which is preliminary data.</text>
</comment>
<accession>A0A4T3F3R0</accession>
<keyword evidence="2" id="KW-1133">Transmembrane helix</keyword>
<dbReference type="RefSeq" id="WP_136691654.1">
    <property type="nucleotide sequence ID" value="NZ_SSHH01000001.1"/>
</dbReference>
<dbReference type="Proteomes" id="UP000309389">
    <property type="component" value="Unassembled WGS sequence"/>
</dbReference>
<keyword evidence="2" id="KW-0812">Transmembrane</keyword>
<protein>
    <submittedName>
        <fullName evidence="3">Uncharacterized protein</fullName>
    </submittedName>
</protein>